<name>A0A0R3UAZ1_MESCO</name>
<protein>
    <submittedName>
        <fullName evidence="2">Uncharacterized protein</fullName>
    </submittedName>
</protein>
<dbReference type="Proteomes" id="UP000267029">
    <property type="component" value="Unassembled WGS sequence"/>
</dbReference>
<gene>
    <name evidence="2" type="ORF">MCOS_LOCUS4089</name>
</gene>
<sequence length="187" mass="20556">MTIPAAHSPVLENYRSLITRLLLVEPRQLDAAYKLETCALPAVLGSSALHDIRGSKAYRSWVCTTTFPIFYPLATLPLLQDEDKVSPRHASTANTTSSAPSSITTTTPPHRFPNSTDTKLYRTPPPPRLKAAATFRLERVPACVTWCIRVETLCPYYNPADSTSNGGEPTFLCDGACFSKLFFAHPV</sequence>
<keyword evidence="3" id="KW-1185">Reference proteome</keyword>
<reference evidence="2 3" key="1">
    <citation type="submission" date="2018-10" db="EMBL/GenBank/DDBJ databases">
        <authorList>
            <consortium name="Pathogen Informatics"/>
        </authorList>
    </citation>
    <scope>NUCLEOTIDE SEQUENCE [LARGE SCALE GENOMIC DNA]</scope>
</reference>
<evidence type="ECO:0000313" key="3">
    <source>
        <dbReference type="Proteomes" id="UP000267029"/>
    </source>
</evidence>
<accession>A0A0R3UAZ1</accession>
<dbReference type="EMBL" id="UXSR01001261">
    <property type="protein sequence ID" value="VDD78086.1"/>
    <property type="molecule type" value="Genomic_DNA"/>
</dbReference>
<feature type="compositionally biased region" description="Low complexity" evidence="1">
    <location>
        <begin position="90"/>
        <end position="109"/>
    </location>
</feature>
<evidence type="ECO:0000313" key="2">
    <source>
        <dbReference type="EMBL" id="VDD78086.1"/>
    </source>
</evidence>
<dbReference type="OrthoDB" id="6286624at2759"/>
<dbReference type="AlphaFoldDB" id="A0A0R3UAZ1"/>
<feature type="region of interest" description="Disordered" evidence="1">
    <location>
        <begin position="87"/>
        <end position="123"/>
    </location>
</feature>
<proteinExistence type="predicted"/>
<evidence type="ECO:0000256" key="1">
    <source>
        <dbReference type="SAM" id="MobiDB-lite"/>
    </source>
</evidence>
<organism evidence="2 3">
    <name type="scientific">Mesocestoides corti</name>
    <name type="common">Flatworm</name>
    <dbReference type="NCBI Taxonomy" id="53468"/>
    <lineage>
        <taxon>Eukaryota</taxon>
        <taxon>Metazoa</taxon>
        <taxon>Spiralia</taxon>
        <taxon>Lophotrochozoa</taxon>
        <taxon>Platyhelminthes</taxon>
        <taxon>Cestoda</taxon>
        <taxon>Eucestoda</taxon>
        <taxon>Cyclophyllidea</taxon>
        <taxon>Mesocestoididae</taxon>
        <taxon>Mesocestoides</taxon>
    </lineage>
</organism>